<feature type="domain" description="DUF4906" evidence="2">
    <location>
        <begin position="223"/>
        <end position="295"/>
    </location>
</feature>
<feature type="signal peptide" evidence="1">
    <location>
        <begin position="1"/>
        <end position="20"/>
    </location>
</feature>
<dbReference type="eggNOG" id="ENOG502ZQ7M">
    <property type="taxonomic scope" value="Bacteria"/>
</dbReference>
<dbReference type="Gene3D" id="2.60.40.2410">
    <property type="entry name" value="Uncharacterised protein PF12988, DUF3872"/>
    <property type="match status" value="1"/>
</dbReference>
<name>G5HBE0_9BACT</name>
<proteinExistence type="predicted"/>
<dbReference type="Pfam" id="PF16249">
    <property type="entry name" value="DUF4906"/>
    <property type="match status" value="1"/>
</dbReference>
<feature type="chain" id="PRO_5003478071" description="DUF4906 domain-containing protein" evidence="1">
    <location>
        <begin position="21"/>
        <end position="664"/>
    </location>
</feature>
<keyword evidence="4" id="KW-1185">Reference proteome</keyword>
<gene>
    <name evidence="3" type="ORF">HMPREF9450_01955</name>
</gene>
<evidence type="ECO:0000313" key="3">
    <source>
        <dbReference type="EMBL" id="EHB91906.1"/>
    </source>
</evidence>
<sequence>MKKYLIVLLAVAALLPLSHACLSRTPEAETPDGATYDPASVTLEIDCPGMEPVTRALDPSQEKAVHDLNVYFFSKQFPDDIAEHVFSDGNTSRVKVSLFPTNYDLYVIANAGRDMGEISREKVAAYSATVGTEQELTRNDRLPMSARQEVRITGNTSLPVSLVRCVARLELSLNVTEALKGHLLLHSVQLCGAARSCSFFSDNAPSETNRLDYPKQTLSGDSFNGSYYLWENMQGVNSSIADQKQKNRVNAPAAATCLHIEASYDGRKADYYIYPGANATSDFNIRRNTTYSLQVNILGISEVDTRVSTTELSVTPFPATSYAPGETAFSTLSTRSTHNPDGLFYLTYSIPQGGGTLLIDGAAHTPGVPFLFAQGGGKNAQIAYTQQGEGPARITFSLTDTYGFTIDKEIGTTYKIPYQPIEASLSDPGTATVGVPCVFYLSFSEPNYAGPFNVKYELLEGTGSLTSTVISRWSSGTTVVFDKGEQVRLGFFASEKGAVRLRFTVSEQNGQSKTVEQTIRISGKSVRAYASWDITGYEQHTMLDSTERTTYRDPCYLNVYAELSKSVSASTTVTVELHYTVDHRGFYGDTYTRQVTDKVSVSIPAGQSSGSAVARQYCEYCYIDNESYPHVLVIEGDRIEPASGEDMTRIVSASCSDPNIDITY</sequence>
<dbReference type="RefSeq" id="WP_009134761.1">
    <property type="nucleotide sequence ID" value="NZ_CP102250.1"/>
</dbReference>
<organism evidence="3 4">
    <name type="scientific">Alistipes indistinctus YIT 12060</name>
    <dbReference type="NCBI Taxonomy" id="742725"/>
    <lineage>
        <taxon>Bacteria</taxon>
        <taxon>Pseudomonadati</taxon>
        <taxon>Bacteroidota</taxon>
        <taxon>Bacteroidia</taxon>
        <taxon>Bacteroidales</taxon>
        <taxon>Rikenellaceae</taxon>
        <taxon>Alistipes</taxon>
    </lineage>
</organism>
<dbReference type="STRING" id="742725.HMPREF9450_01955"/>
<dbReference type="Proteomes" id="UP000006008">
    <property type="component" value="Unassembled WGS sequence"/>
</dbReference>
<dbReference type="EMBL" id="ADLD01000013">
    <property type="protein sequence ID" value="EHB91906.1"/>
    <property type="molecule type" value="Genomic_DNA"/>
</dbReference>
<dbReference type="OrthoDB" id="999875at2"/>
<dbReference type="AlphaFoldDB" id="G5HBE0"/>
<evidence type="ECO:0000259" key="2">
    <source>
        <dbReference type="Pfam" id="PF16249"/>
    </source>
</evidence>
<reference evidence="3 4" key="1">
    <citation type="submission" date="2011-08" db="EMBL/GenBank/DDBJ databases">
        <title>The Genome Sequence of Alistipes indistinctus YIT 12060.</title>
        <authorList>
            <consortium name="The Broad Institute Genome Sequencing Platform"/>
            <person name="Earl A."/>
            <person name="Ward D."/>
            <person name="Feldgarden M."/>
            <person name="Gevers D."/>
            <person name="Morotomi M."/>
            <person name="Young S.K."/>
            <person name="Zeng Q."/>
            <person name="Gargeya S."/>
            <person name="Fitzgerald M."/>
            <person name="Haas B."/>
            <person name="Abouelleil A."/>
            <person name="Alvarado L."/>
            <person name="Arachchi H.M."/>
            <person name="Berlin A."/>
            <person name="Brown A."/>
            <person name="Chapman S.B."/>
            <person name="Chen Z."/>
            <person name="Dunbar C."/>
            <person name="Freedman E."/>
            <person name="Gearin G."/>
            <person name="Gellesch M."/>
            <person name="Goldberg J."/>
            <person name="Griggs A."/>
            <person name="Gujja S."/>
            <person name="Heiman D."/>
            <person name="Howarth C."/>
            <person name="Larson L."/>
            <person name="Lui A."/>
            <person name="MacDonald P.J.P."/>
            <person name="Montmayeur A."/>
            <person name="Murphy C."/>
            <person name="Neiman D."/>
            <person name="Pearson M."/>
            <person name="Priest M."/>
            <person name="Roberts A."/>
            <person name="Saif S."/>
            <person name="Shea T."/>
            <person name="Shenoy N."/>
            <person name="Sisk P."/>
            <person name="Stolte C."/>
            <person name="Sykes S."/>
            <person name="Wortman J."/>
            <person name="Nusbaum C."/>
            <person name="Birren B."/>
        </authorList>
    </citation>
    <scope>NUCLEOTIDE SEQUENCE [LARGE SCALE GENOMIC DNA]</scope>
    <source>
        <strain evidence="3 4">YIT 12060</strain>
    </source>
</reference>
<accession>G5HBE0</accession>
<dbReference type="PATRIC" id="fig|742725.3.peg.2051"/>
<evidence type="ECO:0000256" key="1">
    <source>
        <dbReference type="SAM" id="SignalP"/>
    </source>
</evidence>
<dbReference type="Gene3D" id="2.60.40.2580">
    <property type="match status" value="1"/>
</dbReference>
<comment type="caution">
    <text evidence="3">The sequence shown here is derived from an EMBL/GenBank/DDBJ whole genome shotgun (WGS) entry which is preliminary data.</text>
</comment>
<dbReference type="GeneID" id="92815019"/>
<dbReference type="InterPro" id="IPR038707">
    <property type="entry name" value="TraQ_sf"/>
</dbReference>
<keyword evidence="1" id="KW-0732">Signal</keyword>
<dbReference type="HOGENOM" id="CLU_447347_0_0_10"/>
<evidence type="ECO:0000313" key="4">
    <source>
        <dbReference type="Proteomes" id="UP000006008"/>
    </source>
</evidence>
<dbReference type="InterPro" id="IPR032594">
    <property type="entry name" value="DUF4906"/>
</dbReference>
<protein>
    <recommendedName>
        <fullName evidence="2">DUF4906 domain-containing protein</fullName>
    </recommendedName>
</protein>